<dbReference type="PANTHER" id="PTHR47992">
    <property type="entry name" value="PROTEIN PHOSPHATASE"/>
    <property type="match status" value="1"/>
</dbReference>
<comment type="caution">
    <text evidence="12">The sequence shown here is derived from an EMBL/GenBank/DDBJ whole genome shotgun (WGS) entry which is preliminary data.</text>
</comment>
<evidence type="ECO:0000259" key="11">
    <source>
        <dbReference type="PROSITE" id="PS51746"/>
    </source>
</evidence>
<comment type="similarity">
    <text evidence="9">Belongs to the PP2C family.</text>
</comment>
<keyword evidence="13" id="KW-1185">Reference proteome</keyword>
<dbReference type="PROSITE" id="PS01032">
    <property type="entry name" value="PPM_1"/>
    <property type="match status" value="1"/>
</dbReference>
<comment type="cofactor">
    <cofactor evidence="1">
        <name>Mn(2+)</name>
        <dbReference type="ChEBI" id="CHEBI:29035"/>
    </cofactor>
</comment>
<dbReference type="SUPFAM" id="SSF81606">
    <property type="entry name" value="PP2C-like"/>
    <property type="match status" value="1"/>
</dbReference>
<gene>
    <name evidence="12" type="ORF">KI387_011649</name>
</gene>
<dbReference type="FunFam" id="3.60.40.10:FF:000041">
    <property type="entry name" value="Protein phosphatase 2C 51"/>
    <property type="match status" value="1"/>
</dbReference>
<evidence type="ECO:0000256" key="6">
    <source>
        <dbReference type="ARBA" id="ARBA00022842"/>
    </source>
</evidence>
<evidence type="ECO:0000256" key="3">
    <source>
        <dbReference type="ARBA" id="ARBA00013081"/>
    </source>
</evidence>
<name>A0AA38CEY5_TAXCH</name>
<evidence type="ECO:0000313" key="12">
    <source>
        <dbReference type="EMBL" id="KAH9300066.1"/>
    </source>
</evidence>
<evidence type="ECO:0000256" key="7">
    <source>
        <dbReference type="ARBA" id="ARBA00022912"/>
    </source>
</evidence>
<keyword evidence="7 9" id="KW-0904">Protein phosphatase</keyword>
<comment type="cofactor">
    <cofactor evidence="2">
        <name>Mg(2+)</name>
        <dbReference type="ChEBI" id="CHEBI:18420"/>
    </cofactor>
</comment>
<dbReference type="CDD" id="cd00143">
    <property type="entry name" value="PP2Cc"/>
    <property type="match status" value="1"/>
</dbReference>
<dbReference type="InterPro" id="IPR000222">
    <property type="entry name" value="PP2C_BS"/>
</dbReference>
<evidence type="ECO:0000256" key="1">
    <source>
        <dbReference type="ARBA" id="ARBA00001936"/>
    </source>
</evidence>
<dbReference type="EMBL" id="JAHRHJ020000009">
    <property type="protein sequence ID" value="KAH9300066.1"/>
    <property type="molecule type" value="Genomic_DNA"/>
</dbReference>
<protein>
    <recommendedName>
        <fullName evidence="3">protein-serine/threonine phosphatase</fullName>
        <ecNumber evidence="3">3.1.3.16</ecNumber>
    </recommendedName>
</protein>
<reference evidence="12 13" key="1">
    <citation type="journal article" date="2021" name="Nat. Plants">
        <title>The Taxus genome provides insights into paclitaxel biosynthesis.</title>
        <authorList>
            <person name="Xiong X."/>
            <person name="Gou J."/>
            <person name="Liao Q."/>
            <person name="Li Y."/>
            <person name="Zhou Q."/>
            <person name="Bi G."/>
            <person name="Li C."/>
            <person name="Du R."/>
            <person name="Wang X."/>
            <person name="Sun T."/>
            <person name="Guo L."/>
            <person name="Liang H."/>
            <person name="Lu P."/>
            <person name="Wu Y."/>
            <person name="Zhang Z."/>
            <person name="Ro D.K."/>
            <person name="Shang Y."/>
            <person name="Huang S."/>
            <person name="Yan J."/>
        </authorList>
    </citation>
    <scope>NUCLEOTIDE SEQUENCE [LARGE SCALE GENOMIC DNA]</scope>
    <source>
        <strain evidence="12">Ta-2019</strain>
    </source>
</reference>
<dbReference type="Pfam" id="PF00481">
    <property type="entry name" value="PP2C"/>
    <property type="match status" value="1"/>
</dbReference>
<dbReference type="InterPro" id="IPR001932">
    <property type="entry name" value="PPM-type_phosphatase-like_dom"/>
</dbReference>
<dbReference type="InterPro" id="IPR036457">
    <property type="entry name" value="PPM-type-like_dom_sf"/>
</dbReference>
<evidence type="ECO:0000256" key="4">
    <source>
        <dbReference type="ARBA" id="ARBA00022723"/>
    </source>
</evidence>
<dbReference type="AlphaFoldDB" id="A0AA38CEY5"/>
<dbReference type="GO" id="GO:0004722">
    <property type="term" value="F:protein serine/threonine phosphatase activity"/>
    <property type="evidence" value="ECO:0007669"/>
    <property type="project" value="UniProtKB-EC"/>
</dbReference>
<proteinExistence type="inferred from homology"/>
<evidence type="ECO:0000256" key="5">
    <source>
        <dbReference type="ARBA" id="ARBA00022801"/>
    </source>
</evidence>
<keyword evidence="8" id="KW-0464">Manganese</keyword>
<dbReference type="SMART" id="SM00332">
    <property type="entry name" value="PP2Cc"/>
    <property type="match status" value="1"/>
</dbReference>
<feature type="domain" description="PPM-type phosphatase" evidence="11">
    <location>
        <begin position="134"/>
        <end position="431"/>
    </location>
</feature>
<evidence type="ECO:0000256" key="8">
    <source>
        <dbReference type="ARBA" id="ARBA00023211"/>
    </source>
</evidence>
<evidence type="ECO:0000256" key="2">
    <source>
        <dbReference type="ARBA" id="ARBA00001946"/>
    </source>
</evidence>
<dbReference type="InterPro" id="IPR015655">
    <property type="entry name" value="PP2C"/>
</dbReference>
<evidence type="ECO:0000256" key="9">
    <source>
        <dbReference type="RuleBase" id="RU003465"/>
    </source>
</evidence>
<keyword evidence="4" id="KW-0479">Metal-binding</keyword>
<dbReference type="GO" id="GO:0046872">
    <property type="term" value="F:metal ion binding"/>
    <property type="evidence" value="ECO:0007669"/>
    <property type="project" value="UniProtKB-KW"/>
</dbReference>
<dbReference type="Gene3D" id="3.60.40.10">
    <property type="entry name" value="PPM-type phosphatase domain"/>
    <property type="match status" value="1"/>
</dbReference>
<dbReference type="PROSITE" id="PS51746">
    <property type="entry name" value="PPM_2"/>
    <property type="match status" value="1"/>
</dbReference>
<feature type="region of interest" description="Disordered" evidence="10">
    <location>
        <begin position="73"/>
        <end position="102"/>
    </location>
</feature>
<keyword evidence="6" id="KW-0460">Magnesium</keyword>
<keyword evidence="5 9" id="KW-0378">Hydrolase</keyword>
<dbReference type="Proteomes" id="UP000824469">
    <property type="component" value="Unassembled WGS sequence"/>
</dbReference>
<evidence type="ECO:0000256" key="10">
    <source>
        <dbReference type="SAM" id="MobiDB-lite"/>
    </source>
</evidence>
<accession>A0AA38CEY5</accession>
<dbReference type="EC" id="3.1.3.16" evidence="3"/>
<sequence>MAMEAICINPNRNFLKPVNRDGCFKRSMSLQPAGNNIDGTRYELNSEIIRPARSLSIPAGIIVESGCRVNAMEPSANPVQSPRPGRQFEPQGNPDQVKVSHAEQMKKKISNGDSNIIRANSESISGSSMDLCPSYGMMSVIGRRREMEDTVAIVPWFYKGFSSDLHFFGVYDGHGGSEVSVFCRKRLHRALAQELTALLPSGFDNCRWDPREWEKAMRNCFTQMDIQVGGMCPTGKCHYEDNTTLSACCKDPVAPVNVGSTAVVAVVSRSQIVVANCGDSRAVLFRGGKAVPFSQDQKPEREDEMNRIEAAGGQIVNWNGYRVGGFLAMSRAIGDRFLKQYVISEPEVTCGERTEEDEFLILASDGLWDVVSNEFACELVEKCLSGYRPRRVNKGMNEASASAVAVAASVLTRLAVAHGSTDNISVIVIDLNNKRRRRNHL</sequence>
<evidence type="ECO:0000313" key="13">
    <source>
        <dbReference type="Proteomes" id="UP000824469"/>
    </source>
</evidence>
<dbReference type="OMA" id="SEMACEI"/>
<organism evidence="12 13">
    <name type="scientific">Taxus chinensis</name>
    <name type="common">Chinese yew</name>
    <name type="synonym">Taxus wallichiana var. chinensis</name>
    <dbReference type="NCBI Taxonomy" id="29808"/>
    <lineage>
        <taxon>Eukaryota</taxon>
        <taxon>Viridiplantae</taxon>
        <taxon>Streptophyta</taxon>
        <taxon>Embryophyta</taxon>
        <taxon>Tracheophyta</taxon>
        <taxon>Spermatophyta</taxon>
        <taxon>Pinopsida</taxon>
        <taxon>Pinidae</taxon>
        <taxon>Conifers II</taxon>
        <taxon>Cupressales</taxon>
        <taxon>Taxaceae</taxon>
        <taxon>Taxus</taxon>
    </lineage>
</organism>